<gene>
    <name evidence="2" type="ORF">CEXT_20251</name>
</gene>
<feature type="chain" id="PRO_5043573715" description="Secreted protein" evidence="1">
    <location>
        <begin position="18"/>
        <end position="83"/>
    </location>
</feature>
<sequence length="83" mass="9129">MSSKATVCFRIPHSCLLHVLLVCMSTDDTCVQYKDTWALSPNTSSHANEVRNASLGHFVCQLNNLFRMSPDVVGDLCVCLGLL</sequence>
<dbReference type="EMBL" id="BPLR01005249">
    <property type="protein sequence ID" value="GIY01043.1"/>
    <property type="molecule type" value="Genomic_DNA"/>
</dbReference>
<feature type="signal peptide" evidence="1">
    <location>
        <begin position="1"/>
        <end position="17"/>
    </location>
</feature>
<name>A0AAV4PTU9_CAEEX</name>
<keyword evidence="3" id="KW-1185">Reference proteome</keyword>
<protein>
    <recommendedName>
        <fullName evidence="4">Secreted protein</fullName>
    </recommendedName>
</protein>
<reference evidence="2 3" key="1">
    <citation type="submission" date="2021-06" db="EMBL/GenBank/DDBJ databases">
        <title>Caerostris extrusa draft genome.</title>
        <authorList>
            <person name="Kono N."/>
            <person name="Arakawa K."/>
        </authorList>
    </citation>
    <scope>NUCLEOTIDE SEQUENCE [LARGE SCALE GENOMIC DNA]</scope>
</reference>
<accession>A0AAV4PTU9</accession>
<keyword evidence="1" id="KW-0732">Signal</keyword>
<evidence type="ECO:0000313" key="3">
    <source>
        <dbReference type="Proteomes" id="UP001054945"/>
    </source>
</evidence>
<dbReference type="Proteomes" id="UP001054945">
    <property type="component" value="Unassembled WGS sequence"/>
</dbReference>
<dbReference type="AlphaFoldDB" id="A0AAV4PTU9"/>
<evidence type="ECO:0000256" key="1">
    <source>
        <dbReference type="SAM" id="SignalP"/>
    </source>
</evidence>
<evidence type="ECO:0000313" key="2">
    <source>
        <dbReference type="EMBL" id="GIY01043.1"/>
    </source>
</evidence>
<organism evidence="2 3">
    <name type="scientific">Caerostris extrusa</name>
    <name type="common">Bark spider</name>
    <name type="synonym">Caerostris bankana</name>
    <dbReference type="NCBI Taxonomy" id="172846"/>
    <lineage>
        <taxon>Eukaryota</taxon>
        <taxon>Metazoa</taxon>
        <taxon>Ecdysozoa</taxon>
        <taxon>Arthropoda</taxon>
        <taxon>Chelicerata</taxon>
        <taxon>Arachnida</taxon>
        <taxon>Araneae</taxon>
        <taxon>Araneomorphae</taxon>
        <taxon>Entelegynae</taxon>
        <taxon>Araneoidea</taxon>
        <taxon>Araneidae</taxon>
        <taxon>Caerostris</taxon>
    </lineage>
</organism>
<proteinExistence type="predicted"/>
<comment type="caution">
    <text evidence="2">The sequence shown here is derived from an EMBL/GenBank/DDBJ whole genome shotgun (WGS) entry which is preliminary data.</text>
</comment>
<evidence type="ECO:0008006" key="4">
    <source>
        <dbReference type="Google" id="ProtNLM"/>
    </source>
</evidence>